<sequence length="426" mass="46331">VWVWEHLHVGRPQRLKNGNWDAALDDKPLGCRLSSVVKEQESEDLDPLKALEKYMKWYWNITRRWISTPVDRPAVSYQPQGQVERVLVNLVVDIQERIKDVLANTTVPQDVAETLNQIEGRISSVLDGFKLLHVSCSLPISKCNIRTNSSQEHQNSGDQPANDQTQPSSPLAHSTDDQLTVATTALVELGPPALGSPVADSNATITPPVISELPSPSPTLTVPSPPPSAPPIPAAPSQENALPLVPANKEMVPSTSTCVATTRAKLSTPSRSEALSAITALIQASEALAKAAKALTWQDFVEGEDRATDIQIEDNNRNVMTHSSDVLHLDRMDAAVLMRTGGQDDADAGDKQGEVQNCKENRVESSSGGEAEKDKENGVDSSSGVKAQGKRGYGESTIHDEDEMVLKAMWDRGRAMRKKKTKRVHS</sequence>
<evidence type="ECO:0000313" key="2">
    <source>
        <dbReference type="EMBL" id="OAY63268.1"/>
    </source>
</evidence>
<feature type="compositionally biased region" description="Low complexity" evidence="1">
    <location>
        <begin position="210"/>
        <end position="222"/>
    </location>
</feature>
<feature type="non-terminal residue" evidence="2">
    <location>
        <position position="1"/>
    </location>
</feature>
<dbReference type="EMBL" id="LSRQ01008359">
    <property type="protein sequence ID" value="OAY63268.1"/>
    <property type="molecule type" value="Genomic_DNA"/>
</dbReference>
<reference evidence="2 3" key="1">
    <citation type="journal article" date="2016" name="DNA Res.">
        <title>The draft genome of MD-2 pineapple using hybrid error correction of long reads.</title>
        <authorList>
            <person name="Redwan R.M."/>
            <person name="Saidin A."/>
            <person name="Kumar S.V."/>
        </authorList>
    </citation>
    <scope>NUCLEOTIDE SEQUENCE [LARGE SCALE GENOMIC DNA]</scope>
    <source>
        <strain evidence="3">cv. MD2</strain>
        <tissue evidence="2">Leaf</tissue>
    </source>
</reference>
<organism evidence="2 3">
    <name type="scientific">Ananas comosus</name>
    <name type="common">Pineapple</name>
    <name type="synonym">Ananas ananas</name>
    <dbReference type="NCBI Taxonomy" id="4615"/>
    <lineage>
        <taxon>Eukaryota</taxon>
        <taxon>Viridiplantae</taxon>
        <taxon>Streptophyta</taxon>
        <taxon>Embryophyta</taxon>
        <taxon>Tracheophyta</taxon>
        <taxon>Spermatophyta</taxon>
        <taxon>Magnoliopsida</taxon>
        <taxon>Liliopsida</taxon>
        <taxon>Poales</taxon>
        <taxon>Bromeliaceae</taxon>
        <taxon>Bromelioideae</taxon>
        <taxon>Ananas</taxon>
    </lineage>
</organism>
<proteinExistence type="predicted"/>
<accession>A0A199UEU6</accession>
<feature type="region of interest" description="Disordered" evidence="1">
    <location>
        <begin position="148"/>
        <end position="175"/>
    </location>
</feature>
<gene>
    <name evidence="2" type="ORF">ACMD2_04292</name>
</gene>
<comment type="caution">
    <text evidence="2">The sequence shown here is derived from an EMBL/GenBank/DDBJ whole genome shotgun (WGS) entry which is preliminary data.</text>
</comment>
<name>A0A199UEU6_ANACO</name>
<protein>
    <submittedName>
        <fullName evidence="2">Uncharacterized protein</fullName>
    </submittedName>
</protein>
<feature type="compositionally biased region" description="Pro residues" evidence="1">
    <location>
        <begin position="223"/>
        <end position="234"/>
    </location>
</feature>
<evidence type="ECO:0000313" key="3">
    <source>
        <dbReference type="Proteomes" id="UP000092600"/>
    </source>
</evidence>
<feature type="region of interest" description="Disordered" evidence="1">
    <location>
        <begin position="359"/>
        <end position="401"/>
    </location>
</feature>
<feature type="region of interest" description="Disordered" evidence="1">
    <location>
        <begin position="193"/>
        <end position="237"/>
    </location>
</feature>
<dbReference type="Proteomes" id="UP000092600">
    <property type="component" value="Unassembled WGS sequence"/>
</dbReference>
<dbReference type="STRING" id="4615.A0A199UEU6"/>
<dbReference type="AlphaFoldDB" id="A0A199UEU6"/>
<evidence type="ECO:0000256" key="1">
    <source>
        <dbReference type="SAM" id="MobiDB-lite"/>
    </source>
</evidence>